<evidence type="ECO:0000256" key="4">
    <source>
        <dbReference type="ARBA" id="ARBA00023136"/>
    </source>
</evidence>
<evidence type="ECO:0000313" key="8">
    <source>
        <dbReference type="Proteomes" id="UP000273643"/>
    </source>
</evidence>
<dbReference type="PANTHER" id="PTHR11814">
    <property type="entry name" value="SULFATE TRANSPORTER"/>
    <property type="match status" value="1"/>
</dbReference>
<feature type="transmembrane region" description="Helical" evidence="5">
    <location>
        <begin position="171"/>
        <end position="193"/>
    </location>
</feature>
<dbReference type="InterPro" id="IPR011547">
    <property type="entry name" value="SLC26A/SulP_dom"/>
</dbReference>
<feature type="transmembrane region" description="Helical" evidence="5">
    <location>
        <begin position="205"/>
        <end position="226"/>
    </location>
</feature>
<dbReference type="GO" id="GO:0016020">
    <property type="term" value="C:membrane"/>
    <property type="evidence" value="ECO:0007669"/>
    <property type="project" value="UniProtKB-SubCell"/>
</dbReference>
<dbReference type="OrthoDB" id="9769739at2"/>
<proteinExistence type="predicted"/>
<feature type="transmembrane region" description="Helical" evidence="5">
    <location>
        <begin position="324"/>
        <end position="342"/>
    </location>
</feature>
<dbReference type="InterPro" id="IPR002645">
    <property type="entry name" value="STAS_dom"/>
</dbReference>
<feature type="transmembrane region" description="Helical" evidence="5">
    <location>
        <begin position="246"/>
        <end position="271"/>
    </location>
</feature>
<feature type="transmembrane region" description="Helical" evidence="5">
    <location>
        <begin position="348"/>
        <end position="367"/>
    </location>
</feature>
<dbReference type="SUPFAM" id="SSF52091">
    <property type="entry name" value="SpoIIaa-like"/>
    <property type="match status" value="1"/>
</dbReference>
<name>A0A3N1NIZ3_9GAMM</name>
<dbReference type="InterPro" id="IPR036513">
    <property type="entry name" value="STAS_dom_sf"/>
</dbReference>
<organism evidence="7 8">
    <name type="scientific">Marinimicrobium koreense</name>
    <dbReference type="NCBI Taxonomy" id="306545"/>
    <lineage>
        <taxon>Bacteria</taxon>
        <taxon>Pseudomonadati</taxon>
        <taxon>Pseudomonadota</taxon>
        <taxon>Gammaproteobacteria</taxon>
        <taxon>Cellvibrionales</taxon>
        <taxon>Cellvibrionaceae</taxon>
        <taxon>Marinimicrobium</taxon>
    </lineage>
</organism>
<keyword evidence="4 5" id="KW-0472">Membrane</keyword>
<evidence type="ECO:0000313" key="7">
    <source>
        <dbReference type="EMBL" id="ROQ18672.1"/>
    </source>
</evidence>
<accession>A0A3N1NIZ3</accession>
<dbReference type="Gene3D" id="3.30.750.24">
    <property type="entry name" value="STAS domain"/>
    <property type="match status" value="1"/>
</dbReference>
<feature type="domain" description="STAS" evidence="6">
    <location>
        <begin position="438"/>
        <end position="510"/>
    </location>
</feature>
<feature type="transmembrane region" description="Helical" evidence="5">
    <location>
        <begin position="22"/>
        <end position="42"/>
    </location>
</feature>
<dbReference type="PROSITE" id="PS50801">
    <property type="entry name" value="STAS"/>
    <property type="match status" value="1"/>
</dbReference>
<evidence type="ECO:0000256" key="5">
    <source>
        <dbReference type="SAM" id="Phobius"/>
    </source>
</evidence>
<evidence type="ECO:0000256" key="2">
    <source>
        <dbReference type="ARBA" id="ARBA00022692"/>
    </source>
</evidence>
<keyword evidence="8" id="KW-1185">Reference proteome</keyword>
<feature type="transmembrane region" description="Helical" evidence="5">
    <location>
        <begin position="98"/>
        <end position="118"/>
    </location>
</feature>
<dbReference type="InterPro" id="IPR001902">
    <property type="entry name" value="SLC26A/SulP_fam"/>
</dbReference>
<protein>
    <submittedName>
        <fullName evidence="7">SulP family sulfate permease</fullName>
    </submittedName>
</protein>
<gene>
    <name evidence="7" type="ORF">EDC38_2900</name>
</gene>
<evidence type="ECO:0000256" key="1">
    <source>
        <dbReference type="ARBA" id="ARBA00004141"/>
    </source>
</evidence>
<comment type="subcellular location">
    <subcellularLocation>
        <location evidence="1">Membrane</location>
        <topology evidence="1">Multi-pass membrane protein</topology>
    </subcellularLocation>
</comment>
<dbReference type="Pfam" id="PF01740">
    <property type="entry name" value="STAS"/>
    <property type="match status" value="1"/>
</dbReference>
<comment type="caution">
    <text evidence="7">The sequence shown here is derived from an EMBL/GenBank/DDBJ whole genome shotgun (WGS) entry which is preliminary data.</text>
</comment>
<sequence length="550" mass="58196">MTYGFVNQLFNQINLKNLRGDVFGGLTAAIVSLPMALAFGVASGAGAEAGLYGAICVGLFASLFGGTPTLISEPTGPMTVVMTAVLTSLVASHPENGLAMAFTVVMIAGLFQILLGLLKLGRYITMMPYSVISGFMSGIGIILIILQFGPMLGQPSVSGGVLNNLLAIPQFIKNLSVAELSISLTALLALFFIPRRIAKVVPPQLIVLVLGTTIALLLFGDNLRLVGPISLGIPDFYLPYFTADQVTTMLIDGMVLGTLGCIDALLTAVIADSLTRNEHNSNKELIGQGIGNLASGFIGGLPGAGATMGTVVNIQTGARTALSGIVRAAVLLVVVAFASGLASNIPLAILAAIAVKVGLSILDWSFLKRAHRVSTSATLIMYLVIALTVLVDLMVAVGLGVFIANIITIDKLSRLQAQRNMQVISDVDDNISLDSEEKKILEKNRGDIALLYFSGPLIFGMSRALARERNSLNAFRKILIDLTDVPTLDTTMVLALENTIQDAVQGGKLVTTVCSNTNRHTSLHEFLESNQIPKFTSRIEALTWLADKEI</sequence>
<dbReference type="Proteomes" id="UP000273643">
    <property type="component" value="Unassembled WGS sequence"/>
</dbReference>
<dbReference type="EMBL" id="RJUK01000002">
    <property type="protein sequence ID" value="ROQ18672.1"/>
    <property type="molecule type" value="Genomic_DNA"/>
</dbReference>
<evidence type="ECO:0000259" key="6">
    <source>
        <dbReference type="PROSITE" id="PS50801"/>
    </source>
</evidence>
<dbReference type="Pfam" id="PF00916">
    <property type="entry name" value="Sulfate_transp"/>
    <property type="match status" value="1"/>
</dbReference>
<feature type="transmembrane region" description="Helical" evidence="5">
    <location>
        <begin position="379"/>
        <end position="407"/>
    </location>
</feature>
<evidence type="ECO:0000256" key="3">
    <source>
        <dbReference type="ARBA" id="ARBA00022989"/>
    </source>
</evidence>
<dbReference type="RefSeq" id="WP_123639251.1">
    <property type="nucleotide sequence ID" value="NZ_RJUK01000002.1"/>
</dbReference>
<keyword evidence="3 5" id="KW-1133">Transmembrane helix</keyword>
<keyword evidence="2 5" id="KW-0812">Transmembrane</keyword>
<feature type="transmembrane region" description="Helical" evidence="5">
    <location>
        <begin position="49"/>
        <end position="71"/>
    </location>
</feature>
<reference evidence="7 8" key="1">
    <citation type="submission" date="2018-11" db="EMBL/GenBank/DDBJ databases">
        <title>Genomic Encyclopedia of Type Strains, Phase IV (KMG-IV): sequencing the most valuable type-strain genomes for metagenomic binning, comparative biology and taxonomic classification.</title>
        <authorList>
            <person name="Goeker M."/>
        </authorList>
    </citation>
    <scope>NUCLEOTIDE SEQUENCE [LARGE SCALE GENOMIC DNA]</scope>
    <source>
        <strain evidence="7 8">DSM 16974</strain>
    </source>
</reference>
<feature type="transmembrane region" description="Helical" evidence="5">
    <location>
        <begin position="130"/>
        <end position="151"/>
    </location>
</feature>
<dbReference type="GO" id="GO:0055085">
    <property type="term" value="P:transmembrane transport"/>
    <property type="evidence" value="ECO:0007669"/>
    <property type="project" value="InterPro"/>
</dbReference>
<dbReference type="AlphaFoldDB" id="A0A3N1NIZ3"/>